<dbReference type="InterPro" id="IPR026960">
    <property type="entry name" value="RVT-Znf"/>
</dbReference>
<dbReference type="CDD" id="cd06222">
    <property type="entry name" value="RNase_H_like"/>
    <property type="match status" value="1"/>
</dbReference>
<dbReference type="PANTHER" id="PTHR33116">
    <property type="entry name" value="REVERSE TRANSCRIPTASE ZINC-BINDING DOMAIN-CONTAINING PROTEIN-RELATED-RELATED"/>
    <property type="match status" value="1"/>
</dbReference>
<dbReference type="SUPFAM" id="SSF53098">
    <property type="entry name" value="Ribonuclease H-like"/>
    <property type="match status" value="1"/>
</dbReference>
<evidence type="ECO:0000313" key="2">
    <source>
        <dbReference type="Proteomes" id="UP001652660"/>
    </source>
</evidence>
<dbReference type="Gene3D" id="3.30.420.10">
    <property type="entry name" value="Ribonuclease H-like superfamily/Ribonuclease H"/>
    <property type="match status" value="1"/>
</dbReference>
<dbReference type="PROSITE" id="PS50878">
    <property type="entry name" value="RT_POL"/>
    <property type="match status" value="1"/>
</dbReference>
<dbReference type="Pfam" id="PF13456">
    <property type="entry name" value="RVT_3"/>
    <property type="match status" value="1"/>
</dbReference>
<dbReference type="CDD" id="cd01650">
    <property type="entry name" value="RT_nLTR_like"/>
    <property type="match status" value="1"/>
</dbReference>
<evidence type="ECO:0000313" key="3">
    <source>
        <dbReference type="RefSeq" id="XP_071939118.1"/>
    </source>
</evidence>
<dbReference type="InterPro" id="IPR002156">
    <property type="entry name" value="RNaseH_domain"/>
</dbReference>
<accession>A0ABM4X4Z9</accession>
<dbReference type="InterPro" id="IPR036397">
    <property type="entry name" value="RNaseH_sf"/>
</dbReference>
<protein>
    <recommendedName>
        <fullName evidence="1">Reverse transcriptase domain-containing protein</fullName>
    </recommendedName>
</protein>
<dbReference type="RefSeq" id="XP_071939118.1">
    <property type="nucleotide sequence ID" value="XM_072083017.1"/>
</dbReference>
<evidence type="ECO:0000259" key="1">
    <source>
        <dbReference type="PROSITE" id="PS50878"/>
    </source>
</evidence>
<dbReference type="InterPro" id="IPR044730">
    <property type="entry name" value="RNase_H-like_dom_plant"/>
</dbReference>
<dbReference type="InterPro" id="IPR043502">
    <property type="entry name" value="DNA/RNA_pol_sf"/>
</dbReference>
<sequence length="1077" mass="123651">MQELKESDGDGIRGQLVDMKLQLSKAYKEEELYWSQKARCRWLQEGDKNTAYFHASVLATRKRNKITALQRSNGEWCETEQEVTNEICSYYQQLLTTANSEQEQDVTQGVPNAISRQMNEQLIQPVKEEEIKKALFSMHPNKSPGTDGMSPLFFQNYWNIVCIDVVNAVTSFFHTGNMLRAANETLITLIPKVDNPLNLTQYRPISLCNTLYKIISKVLANRLKIVLNKCISESQSAFVPGRQIMDNVLIAQEVMHFLKNKKKGRVGYMALKLDMSKAYDRVEWKFVGRMMMRMGFCPIFVRWIMAFVSSVSYSFNLNGERVGYITASRGLRQGDPLSPYLFLICAKGLSYMINREMNQGNITGIKVCKNSPQISHLFFADDSVICCKATVQEAKQIKEILQAYSKASGQVINCDKSAVYFSRNTTRQARVDVCQELGDMREASSGRYLGLPMAIGRSKNQVFGYIKSSIMKKLKGWKNKMLSSAGKEVLIKSVIQAMPNYAMACFKLPKGLCKEICKCIANFWWGSGQQDRKMHWLSWKKLSEVKGKGGLGFRDLEAFNEALLAKQLWRILTSPNLLMSKVLRAKYLKDPNALDNNPPQSASWSWKSVHSAGRLIQRGMWKRIGNGSQVNIWKDRWIMGTRTGTVTTSRAPNCQIQTVNQLIKDGRWNAEIIKQILNPEDSMKITSMPLSCFRRKDRLFWSFSKSGQYTVKTGYANVVQERSNEMRRDRIGEETSWKIRKHSFWKSLWKLNLKHKLKLFIWRSLQNSLATKETIYNRTGKGDRICSGCGEDVETMEHMFFKCPIAQKVWKVAPVRWDGLQDLQNNLWRWWEAVSQTEKMEKGKERICLTANILWQIWKSRNKAQFENEKGEARKIIGKAQQEWIEYEEVIGRERKDMEGGIGSDQQRRVREPPKEGIIRIHTDAAISAKLIRTGKGIIARHWTGDILRARGVMEMKIGEALMEEALTIRMALQMARRAGWGKIEVMSDCKTAVDMITSNNVQDGLIATILEDIEDLIKGFDFCTVFWVPRSANVGSHRLAQFATKLVNDIDWENNFSMWLIEAANKDWRAEATFCN</sequence>
<organism evidence="2 3">
    <name type="scientific">Coffea arabica</name>
    <name type="common">Arabian coffee</name>
    <dbReference type="NCBI Taxonomy" id="13443"/>
    <lineage>
        <taxon>Eukaryota</taxon>
        <taxon>Viridiplantae</taxon>
        <taxon>Streptophyta</taxon>
        <taxon>Embryophyta</taxon>
        <taxon>Tracheophyta</taxon>
        <taxon>Spermatophyta</taxon>
        <taxon>Magnoliopsida</taxon>
        <taxon>eudicotyledons</taxon>
        <taxon>Gunneridae</taxon>
        <taxon>Pentapetalae</taxon>
        <taxon>asterids</taxon>
        <taxon>lamiids</taxon>
        <taxon>Gentianales</taxon>
        <taxon>Rubiaceae</taxon>
        <taxon>Ixoroideae</taxon>
        <taxon>Gardenieae complex</taxon>
        <taxon>Bertiereae - Coffeeae clade</taxon>
        <taxon>Coffeeae</taxon>
        <taxon>Coffea</taxon>
    </lineage>
</organism>
<feature type="domain" description="Reverse transcriptase" evidence="1">
    <location>
        <begin position="171"/>
        <end position="453"/>
    </location>
</feature>
<dbReference type="Pfam" id="PF00078">
    <property type="entry name" value="RVT_1"/>
    <property type="match status" value="1"/>
</dbReference>
<dbReference type="InterPro" id="IPR012337">
    <property type="entry name" value="RNaseH-like_sf"/>
</dbReference>
<dbReference type="GeneID" id="140037868"/>
<name>A0ABM4X4Z9_COFAR</name>
<dbReference type="Pfam" id="PF13966">
    <property type="entry name" value="zf-RVT"/>
    <property type="match status" value="1"/>
</dbReference>
<dbReference type="InterPro" id="IPR000477">
    <property type="entry name" value="RT_dom"/>
</dbReference>
<reference evidence="3" key="1">
    <citation type="submission" date="2025-08" db="UniProtKB">
        <authorList>
            <consortium name="RefSeq"/>
        </authorList>
    </citation>
    <scope>IDENTIFICATION</scope>
    <source>
        <tissue evidence="3">Leaves</tissue>
    </source>
</reference>
<keyword evidence="2" id="KW-1185">Reference proteome</keyword>
<dbReference type="SUPFAM" id="SSF56672">
    <property type="entry name" value="DNA/RNA polymerases"/>
    <property type="match status" value="1"/>
</dbReference>
<dbReference type="Proteomes" id="UP001652660">
    <property type="component" value="Chromosome 3c"/>
</dbReference>
<proteinExistence type="predicted"/>
<gene>
    <name evidence="3" type="primary">LOC140037868</name>
</gene>
<dbReference type="PANTHER" id="PTHR33116:SF86">
    <property type="entry name" value="REVERSE TRANSCRIPTASE DOMAIN-CONTAINING PROTEIN"/>
    <property type="match status" value="1"/>
</dbReference>